<dbReference type="PANTHER" id="PTHR45138:SF9">
    <property type="entry name" value="DIGUANYLATE CYCLASE DGCM-RELATED"/>
    <property type="match status" value="1"/>
</dbReference>
<dbReference type="SUPFAM" id="SSF55073">
    <property type="entry name" value="Nucleotide cyclase"/>
    <property type="match status" value="1"/>
</dbReference>
<feature type="transmembrane region" description="Helical" evidence="4">
    <location>
        <begin position="104"/>
        <end position="121"/>
    </location>
</feature>
<dbReference type="NCBIfam" id="TIGR00254">
    <property type="entry name" value="GGDEF"/>
    <property type="match status" value="1"/>
</dbReference>
<dbReference type="EC" id="2.7.7.65" evidence="2"/>
<dbReference type="Pfam" id="PF00990">
    <property type="entry name" value="GGDEF"/>
    <property type="match status" value="1"/>
</dbReference>
<dbReference type="GO" id="GO:0005886">
    <property type="term" value="C:plasma membrane"/>
    <property type="evidence" value="ECO:0007669"/>
    <property type="project" value="TreeGrafter"/>
</dbReference>
<organism evidence="6 7">
    <name type="scientific">Thalassotalea euphylliae</name>
    <dbReference type="NCBI Taxonomy" id="1655234"/>
    <lineage>
        <taxon>Bacteria</taxon>
        <taxon>Pseudomonadati</taxon>
        <taxon>Pseudomonadota</taxon>
        <taxon>Gammaproteobacteria</taxon>
        <taxon>Alteromonadales</taxon>
        <taxon>Colwelliaceae</taxon>
        <taxon>Thalassotalea</taxon>
    </lineage>
</organism>
<feature type="transmembrane region" description="Helical" evidence="4">
    <location>
        <begin position="160"/>
        <end position="181"/>
    </location>
</feature>
<dbReference type="PANTHER" id="PTHR45138">
    <property type="entry name" value="REGULATORY COMPONENTS OF SENSORY TRANSDUCTION SYSTEM"/>
    <property type="match status" value="1"/>
</dbReference>
<dbReference type="CDD" id="cd01949">
    <property type="entry name" value="GGDEF"/>
    <property type="match status" value="1"/>
</dbReference>
<keyword evidence="4" id="KW-0472">Membrane</keyword>
<dbReference type="InterPro" id="IPR043128">
    <property type="entry name" value="Rev_trsase/Diguanyl_cyclase"/>
</dbReference>
<proteinExistence type="predicted"/>
<keyword evidence="4" id="KW-1133">Transmembrane helix</keyword>
<dbReference type="EMBL" id="QUOU01000001">
    <property type="protein sequence ID" value="REL27510.1"/>
    <property type="molecule type" value="Genomic_DNA"/>
</dbReference>
<dbReference type="Pfam" id="PF20967">
    <property type="entry name" value="MASE7"/>
    <property type="match status" value="1"/>
</dbReference>
<comment type="catalytic activity">
    <reaction evidence="3">
        <text>2 GTP = 3',3'-c-di-GMP + 2 diphosphate</text>
        <dbReference type="Rhea" id="RHEA:24898"/>
        <dbReference type="ChEBI" id="CHEBI:33019"/>
        <dbReference type="ChEBI" id="CHEBI:37565"/>
        <dbReference type="ChEBI" id="CHEBI:58805"/>
        <dbReference type="EC" id="2.7.7.65"/>
    </reaction>
</comment>
<dbReference type="InterPro" id="IPR029787">
    <property type="entry name" value="Nucleotide_cyclase"/>
</dbReference>
<dbReference type="PROSITE" id="PS50887">
    <property type="entry name" value="GGDEF"/>
    <property type="match status" value="1"/>
</dbReference>
<dbReference type="FunFam" id="3.30.70.270:FF:000001">
    <property type="entry name" value="Diguanylate cyclase domain protein"/>
    <property type="match status" value="1"/>
</dbReference>
<evidence type="ECO:0000256" key="2">
    <source>
        <dbReference type="ARBA" id="ARBA00012528"/>
    </source>
</evidence>
<evidence type="ECO:0000256" key="4">
    <source>
        <dbReference type="SAM" id="Phobius"/>
    </source>
</evidence>
<feature type="transmembrane region" description="Helical" evidence="4">
    <location>
        <begin position="27"/>
        <end position="46"/>
    </location>
</feature>
<evidence type="ECO:0000256" key="3">
    <source>
        <dbReference type="ARBA" id="ARBA00034247"/>
    </source>
</evidence>
<feature type="transmembrane region" description="Helical" evidence="4">
    <location>
        <begin position="128"/>
        <end position="148"/>
    </location>
</feature>
<comment type="cofactor">
    <cofactor evidence="1">
        <name>Mg(2+)</name>
        <dbReference type="ChEBI" id="CHEBI:18420"/>
    </cofactor>
</comment>
<keyword evidence="4" id="KW-0812">Transmembrane</keyword>
<dbReference type="InterPro" id="IPR000160">
    <property type="entry name" value="GGDEF_dom"/>
</dbReference>
<dbReference type="AlphaFoldDB" id="A0A3E0TSW5"/>
<gene>
    <name evidence="6" type="ORF">DXX93_13710</name>
</gene>
<dbReference type="InterPro" id="IPR050469">
    <property type="entry name" value="Diguanylate_Cyclase"/>
</dbReference>
<feature type="transmembrane region" description="Helical" evidence="4">
    <location>
        <begin position="80"/>
        <end position="98"/>
    </location>
</feature>
<sequence>MWFQKLLSIGTAHQTFSVTNKVRMMNLIAAITTLVSGLYTLAYALVLDNTAIALINTVFTCAYMATLAFNYFQAFRGGKIWFFATLMLHLVVCTNLYVTKASGFHLYFFLVPTGVFLLFELSEKTEKVTLSLMALVLYFYCENTVNPAPLIVLSDSFNHVLYQSVILVIMLEVILVLTLFANEIEANELKLTKQATTDALTGLANRHAFFECGNHLFNSTQHMQRPLTIVLVDIDYFKQINDQYGHFVGDVCLTQVTKLLSRFCREQDMPARIGGEEFAIIMPDTTASEANNIAEQMRIAIAALHIPVAGEQHFKCTASFGLASAQAHRQSLKDTLIHADKALYLAKELGRNRVQSYQAS</sequence>
<dbReference type="OrthoDB" id="9759607at2"/>
<dbReference type="GO" id="GO:1902201">
    <property type="term" value="P:negative regulation of bacterial-type flagellum-dependent cell motility"/>
    <property type="evidence" value="ECO:0007669"/>
    <property type="project" value="TreeGrafter"/>
</dbReference>
<evidence type="ECO:0000256" key="1">
    <source>
        <dbReference type="ARBA" id="ARBA00001946"/>
    </source>
</evidence>
<reference evidence="6 7" key="1">
    <citation type="submission" date="2018-08" db="EMBL/GenBank/DDBJ databases">
        <title>Thalassotalea euphylliae genome.</title>
        <authorList>
            <person name="Summers S."/>
            <person name="Rice S.A."/>
            <person name="Freckelton M.L."/>
            <person name="Nedved B.T."/>
            <person name="Hadfield M.G."/>
        </authorList>
    </citation>
    <scope>NUCLEOTIDE SEQUENCE [LARGE SCALE GENOMIC DNA]</scope>
    <source>
        <strain evidence="6 7">H1</strain>
    </source>
</reference>
<dbReference type="Proteomes" id="UP000256478">
    <property type="component" value="Unassembled WGS sequence"/>
</dbReference>
<evidence type="ECO:0000313" key="7">
    <source>
        <dbReference type="Proteomes" id="UP000256478"/>
    </source>
</evidence>
<comment type="caution">
    <text evidence="6">The sequence shown here is derived from an EMBL/GenBank/DDBJ whole genome shotgun (WGS) entry which is preliminary data.</text>
</comment>
<dbReference type="GO" id="GO:0052621">
    <property type="term" value="F:diguanylate cyclase activity"/>
    <property type="evidence" value="ECO:0007669"/>
    <property type="project" value="UniProtKB-EC"/>
</dbReference>
<accession>A0A3E0TSW5</accession>
<dbReference type="GO" id="GO:0043709">
    <property type="term" value="P:cell adhesion involved in single-species biofilm formation"/>
    <property type="evidence" value="ECO:0007669"/>
    <property type="project" value="TreeGrafter"/>
</dbReference>
<evidence type="ECO:0000313" key="6">
    <source>
        <dbReference type="EMBL" id="REL27510.1"/>
    </source>
</evidence>
<protein>
    <recommendedName>
        <fullName evidence="2">diguanylate cyclase</fullName>
        <ecNumber evidence="2">2.7.7.65</ecNumber>
    </recommendedName>
</protein>
<dbReference type="InterPro" id="IPR048432">
    <property type="entry name" value="MASE7"/>
</dbReference>
<dbReference type="SMART" id="SM00267">
    <property type="entry name" value="GGDEF"/>
    <property type="match status" value="1"/>
</dbReference>
<evidence type="ECO:0000259" key="5">
    <source>
        <dbReference type="PROSITE" id="PS50887"/>
    </source>
</evidence>
<name>A0A3E0TSW5_9GAMM</name>
<feature type="domain" description="GGDEF" evidence="5">
    <location>
        <begin position="225"/>
        <end position="359"/>
    </location>
</feature>
<dbReference type="Gene3D" id="3.30.70.270">
    <property type="match status" value="1"/>
</dbReference>
<dbReference type="RefSeq" id="WP_116008588.1">
    <property type="nucleotide sequence ID" value="NZ_QUOU01000001.1"/>
</dbReference>
<feature type="transmembrane region" description="Helical" evidence="4">
    <location>
        <begin position="52"/>
        <end position="73"/>
    </location>
</feature>